<dbReference type="Proteomes" id="UP001159428">
    <property type="component" value="Unassembled WGS sequence"/>
</dbReference>
<feature type="chain" id="PRO_5043516103" evidence="2">
    <location>
        <begin position="22"/>
        <end position="124"/>
    </location>
</feature>
<sequence>MDRGFFLAVVVLAVLVNFIQGSAEDKPNVMRRTSLLEKLGMELHRDPHHHVYKPYKPYKKRCYCGPKRRYYRKRKGGSDSDSDSGSDSDSDSDNGGSPGYYRKYGKYKKYGGYRYRGNRSSDEE</sequence>
<keyword evidence="2" id="KW-0732">Signal</keyword>
<evidence type="ECO:0000313" key="3">
    <source>
        <dbReference type="EMBL" id="CAH3143923.1"/>
    </source>
</evidence>
<accession>A0AAU9XCD8</accession>
<proteinExistence type="predicted"/>
<evidence type="ECO:0000256" key="2">
    <source>
        <dbReference type="SAM" id="SignalP"/>
    </source>
</evidence>
<feature type="region of interest" description="Disordered" evidence="1">
    <location>
        <begin position="70"/>
        <end position="105"/>
    </location>
</feature>
<dbReference type="AlphaFoldDB" id="A0AAU9XCD8"/>
<gene>
    <name evidence="3" type="ORF">PMEA_00020852</name>
</gene>
<feature type="compositionally biased region" description="Low complexity" evidence="1">
    <location>
        <begin position="93"/>
        <end position="102"/>
    </location>
</feature>
<comment type="caution">
    <text evidence="3">The sequence shown here is derived from an EMBL/GenBank/DDBJ whole genome shotgun (WGS) entry which is preliminary data.</text>
</comment>
<feature type="signal peptide" evidence="2">
    <location>
        <begin position="1"/>
        <end position="21"/>
    </location>
</feature>
<protein>
    <submittedName>
        <fullName evidence="3">Uncharacterized protein</fullName>
    </submittedName>
</protein>
<organism evidence="3 4">
    <name type="scientific">Pocillopora meandrina</name>
    <dbReference type="NCBI Taxonomy" id="46732"/>
    <lineage>
        <taxon>Eukaryota</taxon>
        <taxon>Metazoa</taxon>
        <taxon>Cnidaria</taxon>
        <taxon>Anthozoa</taxon>
        <taxon>Hexacorallia</taxon>
        <taxon>Scleractinia</taxon>
        <taxon>Astrocoeniina</taxon>
        <taxon>Pocilloporidae</taxon>
        <taxon>Pocillopora</taxon>
    </lineage>
</organism>
<dbReference type="EMBL" id="CALNXJ010000038">
    <property type="protein sequence ID" value="CAH3143923.1"/>
    <property type="molecule type" value="Genomic_DNA"/>
</dbReference>
<keyword evidence="4" id="KW-1185">Reference proteome</keyword>
<name>A0AAU9XCD8_9CNID</name>
<feature type="compositionally biased region" description="Acidic residues" evidence="1">
    <location>
        <begin position="80"/>
        <end position="92"/>
    </location>
</feature>
<reference evidence="3 4" key="1">
    <citation type="submission" date="2022-05" db="EMBL/GenBank/DDBJ databases">
        <authorList>
            <consortium name="Genoscope - CEA"/>
            <person name="William W."/>
        </authorList>
    </citation>
    <scope>NUCLEOTIDE SEQUENCE [LARGE SCALE GENOMIC DNA]</scope>
</reference>
<evidence type="ECO:0000256" key="1">
    <source>
        <dbReference type="SAM" id="MobiDB-lite"/>
    </source>
</evidence>
<evidence type="ECO:0000313" key="4">
    <source>
        <dbReference type="Proteomes" id="UP001159428"/>
    </source>
</evidence>